<name>A0A1F6V900_9PROT</name>
<protein>
    <recommendedName>
        <fullName evidence="3">DUF4180 domain-containing protein</fullName>
    </recommendedName>
</protein>
<comment type="caution">
    <text evidence="1">The sequence shown here is derived from an EMBL/GenBank/DDBJ whole genome shotgun (WGS) entry which is preliminary data.</text>
</comment>
<proteinExistence type="predicted"/>
<evidence type="ECO:0008006" key="3">
    <source>
        <dbReference type="Google" id="ProtNLM"/>
    </source>
</evidence>
<organism evidence="1 2">
    <name type="scientific">Candidatus Muproteobacteria bacterium RBG_16_60_9</name>
    <dbReference type="NCBI Taxonomy" id="1817755"/>
    <lineage>
        <taxon>Bacteria</taxon>
        <taxon>Pseudomonadati</taxon>
        <taxon>Pseudomonadota</taxon>
        <taxon>Candidatus Muproteobacteria</taxon>
    </lineage>
</organism>
<dbReference type="Proteomes" id="UP000179076">
    <property type="component" value="Unassembled WGS sequence"/>
</dbReference>
<reference evidence="1 2" key="1">
    <citation type="journal article" date="2016" name="Nat. Commun.">
        <title>Thousands of microbial genomes shed light on interconnected biogeochemical processes in an aquifer system.</title>
        <authorList>
            <person name="Anantharaman K."/>
            <person name="Brown C.T."/>
            <person name="Hug L.A."/>
            <person name="Sharon I."/>
            <person name="Castelle C.J."/>
            <person name="Probst A.J."/>
            <person name="Thomas B.C."/>
            <person name="Singh A."/>
            <person name="Wilkins M.J."/>
            <person name="Karaoz U."/>
            <person name="Brodie E.L."/>
            <person name="Williams K.H."/>
            <person name="Hubbard S.S."/>
            <person name="Banfield J.F."/>
        </authorList>
    </citation>
    <scope>NUCLEOTIDE SEQUENCE [LARGE SCALE GENOMIC DNA]</scope>
</reference>
<evidence type="ECO:0000313" key="1">
    <source>
        <dbReference type="EMBL" id="OGI66098.1"/>
    </source>
</evidence>
<gene>
    <name evidence="1" type="ORF">A2W18_11830</name>
</gene>
<evidence type="ECO:0000313" key="2">
    <source>
        <dbReference type="Proteomes" id="UP000179076"/>
    </source>
</evidence>
<dbReference type="AlphaFoldDB" id="A0A1F6V900"/>
<accession>A0A1F6V900</accession>
<dbReference type="EMBL" id="MFSP01000094">
    <property type="protein sequence ID" value="OGI66098.1"/>
    <property type="molecule type" value="Genomic_DNA"/>
</dbReference>
<sequence length="96" mass="10806">MKQTLSRIVELRRDQEIDKVLIDSRARSGQPSMADIYNGGELLAKALGSRTRVAVLVGELTADHSLFENVAVNRGSIVAYFQQEDFALRWLSQNDR</sequence>